<dbReference type="Pfam" id="PF00665">
    <property type="entry name" value="rve"/>
    <property type="match status" value="1"/>
</dbReference>
<reference evidence="4 5" key="1">
    <citation type="journal article" date="2016" name="Sci. Rep.">
        <title>The Dendrobium catenatum Lindl. genome sequence provides insights into polysaccharide synthase, floral development and adaptive evolution.</title>
        <authorList>
            <person name="Zhang G.Q."/>
            <person name="Xu Q."/>
            <person name="Bian C."/>
            <person name="Tsai W.C."/>
            <person name="Yeh C.M."/>
            <person name="Liu K.W."/>
            <person name="Yoshida K."/>
            <person name="Zhang L.S."/>
            <person name="Chang S.B."/>
            <person name="Chen F."/>
            <person name="Shi Y."/>
            <person name="Su Y.Y."/>
            <person name="Zhang Y.Q."/>
            <person name="Chen L.J."/>
            <person name="Yin Y."/>
            <person name="Lin M."/>
            <person name="Huang H."/>
            <person name="Deng H."/>
            <person name="Wang Z.W."/>
            <person name="Zhu S.L."/>
            <person name="Zhao X."/>
            <person name="Deng C."/>
            <person name="Niu S.C."/>
            <person name="Huang J."/>
            <person name="Wang M."/>
            <person name="Liu G.H."/>
            <person name="Yang H.J."/>
            <person name="Xiao X.J."/>
            <person name="Hsiao Y.Y."/>
            <person name="Wu W.L."/>
            <person name="Chen Y.Y."/>
            <person name="Mitsuda N."/>
            <person name="Ohme-Takagi M."/>
            <person name="Luo Y.B."/>
            <person name="Van de Peer Y."/>
            <person name="Liu Z.J."/>
        </authorList>
    </citation>
    <scope>NUCLEOTIDE SEQUENCE [LARGE SCALE GENOMIC DNA]</scope>
    <source>
        <tissue evidence="4">The whole plant</tissue>
    </source>
</reference>
<organism evidence="4 5">
    <name type="scientific">Dendrobium catenatum</name>
    <dbReference type="NCBI Taxonomy" id="906689"/>
    <lineage>
        <taxon>Eukaryota</taxon>
        <taxon>Viridiplantae</taxon>
        <taxon>Streptophyta</taxon>
        <taxon>Embryophyta</taxon>
        <taxon>Tracheophyta</taxon>
        <taxon>Spermatophyta</taxon>
        <taxon>Magnoliopsida</taxon>
        <taxon>Liliopsida</taxon>
        <taxon>Asparagales</taxon>
        <taxon>Orchidaceae</taxon>
        <taxon>Epidendroideae</taxon>
        <taxon>Malaxideae</taxon>
        <taxon>Dendrobiinae</taxon>
        <taxon>Dendrobium</taxon>
    </lineage>
</organism>
<evidence type="ECO:0000313" key="4">
    <source>
        <dbReference type="EMBL" id="PKU72770.1"/>
    </source>
</evidence>
<protein>
    <submittedName>
        <fullName evidence="4">Retrovirus-related Pol polyprotein from transposon TNT 1-94</fullName>
    </submittedName>
</protein>
<dbReference type="InterPro" id="IPR054722">
    <property type="entry name" value="PolX-like_BBD"/>
</dbReference>
<gene>
    <name evidence="4" type="ORF">MA16_Dca017471</name>
</gene>
<dbReference type="SUPFAM" id="SSF53098">
    <property type="entry name" value="Ribonuclease H-like"/>
    <property type="match status" value="1"/>
</dbReference>
<dbReference type="PROSITE" id="PS50994">
    <property type="entry name" value="INTEGRASE"/>
    <property type="match status" value="1"/>
</dbReference>
<keyword evidence="5" id="KW-1185">Reference proteome</keyword>
<dbReference type="AlphaFoldDB" id="A0A2I0WAU2"/>
<feature type="domain" description="Integrase catalytic" evidence="3">
    <location>
        <begin position="355"/>
        <end position="439"/>
    </location>
</feature>
<dbReference type="Pfam" id="PF13976">
    <property type="entry name" value="gag_pre-integrs"/>
    <property type="match status" value="1"/>
</dbReference>
<evidence type="ECO:0000259" key="3">
    <source>
        <dbReference type="PROSITE" id="PS50994"/>
    </source>
</evidence>
<dbReference type="GO" id="GO:0006508">
    <property type="term" value="P:proteolysis"/>
    <property type="evidence" value="ECO:0007669"/>
    <property type="project" value="UniProtKB-KW"/>
</dbReference>
<dbReference type="InterPro" id="IPR012337">
    <property type="entry name" value="RNaseH-like_sf"/>
</dbReference>
<dbReference type="InterPro" id="IPR001584">
    <property type="entry name" value="Integrase_cat-core"/>
</dbReference>
<dbReference type="GO" id="GO:0003676">
    <property type="term" value="F:nucleic acid binding"/>
    <property type="evidence" value="ECO:0007669"/>
    <property type="project" value="InterPro"/>
</dbReference>
<keyword evidence="1" id="KW-0645">Protease</keyword>
<dbReference type="InterPro" id="IPR036397">
    <property type="entry name" value="RNaseH_sf"/>
</dbReference>
<dbReference type="Proteomes" id="UP000233837">
    <property type="component" value="Unassembled WGS sequence"/>
</dbReference>
<evidence type="ECO:0000313" key="5">
    <source>
        <dbReference type="Proteomes" id="UP000233837"/>
    </source>
</evidence>
<proteinExistence type="predicted"/>
<feature type="region of interest" description="Disordered" evidence="2">
    <location>
        <begin position="92"/>
        <end position="121"/>
    </location>
</feature>
<dbReference type="InterPro" id="IPR025724">
    <property type="entry name" value="GAG-pre-integrase_dom"/>
</dbReference>
<keyword evidence="1" id="KW-0378">Hydrolase</keyword>
<feature type="compositionally biased region" description="Polar residues" evidence="2">
    <location>
        <begin position="107"/>
        <end position="121"/>
    </location>
</feature>
<reference evidence="4 5" key="2">
    <citation type="journal article" date="2017" name="Nature">
        <title>The Apostasia genome and the evolution of orchids.</title>
        <authorList>
            <person name="Zhang G.Q."/>
            <person name="Liu K.W."/>
            <person name="Li Z."/>
            <person name="Lohaus R."/>
            <person name="Hsiao Y.Y."/>
            <person name="Niu S.C."/>
            <person name="Wang J.Y."/>
            <person name="Lin Y.C."/>
            <person name="Xu Q."/>
            <person name="Chen L.J."/>
            <person name="Yoshida K."/>
            <person name="Fujiwara S."/>
            <person name="Wang Z.W."/>
            <person name="Zhang Y.Q."/>
            <person name="Mitsuda N."/>
            <person name="Wang M."/>
            <person name="Liu G.H."/>
            <person name="Pecoraro L."/>
            <person name="Huang H.X."/>
            <person name="Xiao X.J."/>
            <person name="Lin M."/>
            <person name="Wu X.Y."/>
            <person name="Wu W.L."/>
            <person name="Chen Y.Y."/>
            <person name="Chang S.B."/>
            <person name="Sakamoto S."/>
            <person name="Ohme-Takagi M."/>
            <person name="Yagi M."/>
            <person name="Zeng S.J."/>
            <person name="Shen C.Y."/>
            <person name="Yeh C.M."/>
            <person name="Luo Y.B."/>
            <person name="Tsai W.C."/>
            <person name="Van de Peer Y."/>
            <person name="Liu Z.J."/>
        </authorList>
    </citation>
    <scope>NUCLEOTIDE SEQUENCE [LARGE SCALE GENOMIC DNA]</scope>
    <source>
        <tissue evidence="4">The whole plant</tissue>
    </source>
</reference>
<evidence type="ECO:0000256" key="1">
    <source>
        <dbReference type="ARBA" id="ARBA00022670"/>
    </source>
</evidence>
<dbReference type="InterPro" id="IPR039537">
    <property type="entry name" value="Retrotran_Ty1/copia-like"/>
</dbReference>
<dbReference type="EMBL" id="KZ502807">
    <property type="protein sequence ID" value="PKU72770.1"/>
    <property type="molecule type" value="Genomic_DNA"/>
</dbReference>
<dbReference type="Pfam" id="PF22936">
    <property type="entry name" value="Pol_BBD"/>
    <property type="match status" value="1"/>
</dbReference>
<dbReference type="PANTHER" id="PTHR42648:SF28">
    <property type="entry name" value="TRANSPOSON-ENCODED PROTEIN WITH RIBONUCLEASE H-LIKE AND RETROVIRUS ZINC FINGER-LIKE DOMAINS"/>
    <property type="match status" value="1"/>
</dbReference>
<accession>A0A2I0WAU2</accession>
<dbReference type="Pfam" id="PF14223">
    <property type="entry name" value="Retrotran_gag_2"/>
    <property type="match status" value="1"/>
</dbReference>
<name>A0A2I0WAU2_9ASPA</name>
<sequence>MKNLSMIQYLTEIKKLVDQIASAGSTIDSEDIILYILNGLTPAYQSFKTYIRNSPSPIRLENLYVMIISEEIHANSDAARISTDTLQQAALYASRGRGRRTRGRSTQSSNPNNRSGQQQQAPICQICSKKGHTADACWHRMNANYTPQTTTPKHNSALVANSEAPSYDWYLYSEASSHMTNSVDDLSQSTPYPSSDGIFIGDGRNIPIAHSDTGILPTPNRKLRLSNLLHVPDISHNLLSISHLVKDNNISITFDPTGFVFKDLTTNQQLLRGPCSDGLYKITPTTTAQHHESSFQASKNSTSTWHDRLGHPHLRTLQRISHRNPTLRILHSTEPCITCIQCKTHKLPFESSQSRTHKPLEIVHSDVWGPSPVFSVQGFRFFVIFVDDYSRYTWIFPLVHKSDVTNTFIHFTKFIENQTNSRIKTIRTDGGTEFTNHQM</sequence>
<dbReference type="GO" id="GO:0008233">
    <property type="term" value="F:peptidase activity"/>
    <property type="evidence" value="ECO:0007669"/>
    <property type="project" value="UniProtKB-KW"/>
</dbReference>
<dbReference type="PANTHER" id="PTHR42648">
    <property type="entry name" value="TRANSPOSASE, PUTATIVE-RELATED"/>
    <property type="match status" value="1"/>
</dbReference>
<evidence type="ECO:0000256" key="2">
    <source>
        <dbReference type="SAM" id="MobiDB-lite"/>
    </source>
</evidence>
<dbReference type="Gene3D" id="3.30.420.10">
    <property type="entry name" value="Ribonuclease H-like superfamily/Ribonuclease H"/>
    <property type="match status" value="1"/>
</dbReference>
<dbReference type="GO" id="GO:0015074">
    <property type="term" value="P:DNA integration"/>
    <property type="evidence" value="ECO:0007669"/>
    <property type="project" value="InterPro"/>
</dbReference>
<dbReference type="STRING" id="906689.A0A2I0WAU2"/>